<feature type="chain" id="PRO_5043272324" evidence="1">
    <location>
        <begin position="27"/>
        <end position="452"/>
    </location>
</feature>
<keyword evidence="4" id="KW-1185">Reference proteome</keyword>
<evidence type="ECO:0000313" key="3">
    <source>
        <dbReference type="EMBL" id="CAL4780136.1"/>
    </source>
</evidence>
<keyword evidence="1" id="KW-0732">Signal</keyword>
<dbReference type="PANTHER" id="PTHR35580">
    <property type="entry name" value="CELL SURFACE GLYCOPROTEIN (S-LAYER PROTEIN)-LIKE PROTEIN"/>
    <property type="match status" value="1"/>
</dbReference>
<name>A0A9P1FX29_9DINO</name>
<gene>
    <name evidence="2" type="ORF">C1SCF055_LOCUS19620</name>
</gene>
<dbReference type="EMBL" id="CAMXCT030001762">
    <property type="protein sequence ID" value="CAL4780136.1"/>
    <property type="molecule type" value="Genomic_DNA"/>
</dbReference>
<organism evidence="2">
    <name type="scientific">Cladocopium goreaui</name>
    <dbReference type="NCBI Taxonomy" id="2562237"/>
    <lineage>
        <taxon>Eukaryota</taxon>
        <taxon>Sar</taxon>
        <taxon>Alveolata</taxon>
        <taxon>Dinophyceae</taxon>
        <taxon>Suessiales</taxon>
        <taxon>Symbiodiniaceae</taxon>
        <taxon>Cladocopium</taxon>
    </lineage>
</organism>
<evidence type="ECO:0000313" key="2">
    <source>
        <dbReference type="EMBL" id="CAI3992824.1"/>
    </source>
</evidence>
<dbReference type="PANTHER" id="PTHR35580:SF1">
    <property type="entry name" value="PHYTASE-LIKE DOMAIN-CONTAINING PROTEIN"/>
    <property type="match status" value="1"/>
</dbReference>
<dbReference type="InterPro" id="IPR010620">
    <property type="entry name" value="SBBP_repeat"/>
</dbReference>
<evidence type="ECO:0000256" key="1">
    <source>
        <dbReference type="SAM" id="SignalP"/>
    </source>
</evidence>
<dbReference type="EMBL" id="CAMXCT020001762">
    <property type="protein sequence ID" value="CAL1146199.1"/>
    <property type="molecule type" value="Genomic_DNA"/>
</dbReference>
<dbReference type="AlphaFoldDB" id="A0A9P1FX29"/>
<dbReference type="Proteomes" id="UP001152797">
    <property type="component" value="Unassembled WGS sequence"/>
</dbReference>
<sequence length="452" mass="47052">MPQESAMVSVAFSCLLLWINSCIVEAQQESWTNQFGTSGLENVYAVATLGDDIVVAGFTAGSLDGNSNAGFWDIFVTKLDSSGSKIWTFQIGSASSELARAVQIESSTGNSVVVGYTWGTLNGANAGNTDVFVVKIDNVGSHMWTMQTGTSNDDDLRAVQIDSSGNIIAGGDTRGALSGFSNPNPGSRDIIVLKLDSSGSTQWTFQTGSLSNEYVYDLKLDASNDIVLAGATWGQLGSSSNAGDSDIYVMKLNNAGSSQWVFQTGTTGSDQGKHLGIDSSGNILVGGWTNGDLGNTNQGSTDIFVMQLNSAGAQQWTFQTGTEGVDYIKGLAIGTFNIILGGTTTSAWHGSCNRGGEDLFIMELDSDGSSVQKIFQTGSSSADTLEGLVLNADEAVILAGYSYGDLGGSNAGSGDAFVMKVQQLSWTFQTGTSGADGANALQIDSSGNIFLT</sequence>
<reference evidence="3 4" key="2">
    <citation type="submission" date="2024-05" db="EMBL/GenBank/DDBJ databases">
        <authorList>
            <person name="Chen Y."/>
            <person name="Shah S."/>
            <person name="Dougan E. K."/>
            <person name="Thang M."/>
            <person name="Chan C."/>
        </authorList>
    </citation>
    <scope>NUCLEOTIDE SEQUENCE [LARGE SCALE GENOMIC DNA]</scope>
</reference>
<feature type="non-terminal residue" evidence="2">
    <location>
        <position position="1"/>
    </location>
</feature>
<feature type="signal peptide" evidence="1">
    <location>
        <begin position="1"/>
        <end position="26"/>
    </location>
</feature>
<dbReference type="Pfam" id="PF06739">
    <property type="entry name" value="SBBP"/>
    <property type="match status" value="1"/>
</dbReference>
<dbReference type="InterPro" id="IPR052918">
    <property type="entry name" value="Motility_Chemotaxis_Reg"/>
</dbReference>
<dbReference type="EMBL" id="CAMXCT010001762">
    <property type="protein sequence ID" value="CAI3992824.1"/>
    <property type="molecule type" value="Genomic_DNA"/>
</dbReference>
<evidence type="ECO:0000313" key="4">
    <source>
        <dbReference type="Proteomes" id="UP001152797"/>
    </source>
</evidence>
<comment type="caution">
    <text evidence="2">The sequence shown here is derived from an EMBL/GenBank/DDBJ whole genome shotgun (WGS) entry which is preliminary data.</text>
</comment>
<accession>A0A9P1FX29</accession>
<dbReference type="Gene3D" id="2.80.10.50">
    <property type="match status" value="1"/>
</dbReference>
<protein>
    <submittedName>
        <fullName evidence="3">SbsA Ig-like domain-containing protein</fullName>
    </submittedName>
</protein>
<reference evidence="2" key="1">
    <citation type="submission" date="2022-10" db="EMBL/GenBank/DDBJ databases">
        <authorList>
            <person name="Chen Y."/>
            <person name="Dougan E. K."/>
            <person name="Chan C."/>
            <person name="Rhodes N."/>
            <person name="Thang M."/>
        </authorList>
    </citation>
    <scope>NUCLEOTIDE SEQUENCE</scope>
</reference>
<dbReference type="OrthoDB" id="446302at2759"/>
<proteinExistence type="predicted"/>